<evidence type="ECO:0000256" key="4">
    <source>
        <dbReference type="ARBA" id="ARBA00022527"/>
    </source>
</evidence>
<dbReference type="Gene3D" id="3.30.200.20">
    <property type="entry name" value="Phosphorylase Kinase, domain 1"/>
    <property type="match status" value="1"/>
</dbReference>
<dbReference type="Pfam" id="PF07714">
    <property type="entry name" value="PK_Tyr_Ser-Thr"/>
    <property type="match status" value="1"/>
</dbReference>
<keyword evidence="3" id="KW-1003">Cell membrane</keyword>
<dbReference type="PROSITE" id="PS50011">
    <property type="entry name" value="PROTEIN_KINASE_DOM"/>
    <property type="match status" value="1"/>
</dbReference>
<keyword evidence="5" id="KW-0808">Transferase</keyword>
<evidence type="ECO:0000256" key="11">
    <source>
        <dbReference type="ARBA" id="ARBA00022840"/>
    </source>
</evidence>
<keyword evidence="13" id="KW-0472">Membrane</keyword>
<accession>A0A059CDI7</accession>
<evidence type="ECO:0000256" key="7">
    <source>
        <dbReference type="ARBA" id="ARBA00022729"/>
    </source>
</evidence>
<organism evidence="21">
    <name type="scientific">Eucalyptus grandis</name>
    <name type="common">Flooded gum</name>
    <dbReference type="NCBI Taxonomy" id="71139"/>
    <lineage>
        <taxon>Eukaryota</taxon>
        <taxon>Viridiplantae</taxon>
        <taxon>Streptophyta</taxon>
        <taxon>Embryophyta</taxon>
        <taxon>Tracheophyta</taxon>
        <taxon>Spermatophyta</taxon>
        <taxon>Magnoliopsida</taxon>
        <taxon>eudicotyledons</taxon>
        <taxon>Gunneridae</taxon>
        <taxon>Pentapetalae</taxon>
        <taxon>rosids</taxon>
        <taxon>malvids</taxon>
        <taxon>Myrtales</taxon>
        <taxon>Myrtaceae</taxon>
        <taxon>Myrtoideae</taxon>
        <taxon>Eucalypteae</taxon>
        <taxon>Eucalyptus</taxon>
    </lineage>
</organism>
<dbReference type="InterPro" id="IPR021820">
    <property type="entry name" value="S-locus_recpt_kinase_C"/>
</dbReference>
<reference evidence="21" key="1">
    <citation type="submission" date="2013-07" db="EMBL/GenBank/DDBJ databases">
        <title>The genome of Eucalyptus grandis.</title>
        <authorList>
            <person name="Schmutz J."/>
            <person name="Hayes R."/>
            <person name="Myburg A."/>
            <person name="Tuskan G."/>
            <person name="Grattapaglia D."/>
            <person name="Rokhsar D.S."/>
        </authorList>
    </citation>
    <scope>NUCLEOTIDE SEQUENCE</scope>
    <source>
        <tissue evidence="21">Leaf extractions</tissue>
    </source>
</reference>
<evidence type="ECO:0000256" key="14">
    <source>
        <dbReference type="ARBA" id="ARBA00023157"/>
    </source>
</evidence>
<dbReference type="FunFam" id="3.30.200.20:FF:000330">
    <property type="entry name" value="G-type lectin S-receptor-like serine/threonine-protein kinase At4g03230"/>
    <property type="match status" value="1"/>
</dbReference>
<dbReference type="Gramene" id="KCW76508">
    <property type="protein sequence ID" value="KCW76508"/>
    <property type="gene ID" value="EUGRSUZ_D00897"/>
</dbReference>
<evidence type="ECO:0000256" key="2">
    <source>
        <dbReference type="ARBA" id="ARBA00012513"/>
    </source>
</evidence>
<evidence type="ECO:0000256" key="6">
    <source>
        <dbReference type="ARBA" id="ARBA00022692"/>
    </source>
</evidence>
<dbReference type="PANTHER" id="PTHR27002">
    <property type="entry name" value="RECEPTOR-LIKE SERINE/THREONINE-PROTEIN KINASE SD1-8"/>
    <property type="match status" value="1"/>
</dbReference>
<dbReference type="EC" id="2.7.11.1" evidence="2"/>
<protein>
    <recommendedName>
        <fullName evidence="2">non-specific serine/threonine protein kinase</fullName>
        <ecNumber evidence="2">2.7.11.1</ecNumber>
    </recommendedName>
</protein>
<proteinExistence type="predicted"/>
<dbReference type="FunFam" id="1.10.510.10:FF:000060">
    <property type="entry name" value="G-type lectin S-receptor-like serine/threonine-protein kinase"/>
    <property type="match status" value="1"/>
</dbReference>
<keyword evidence="8" id="KW-0430">Lectin</keyword>
<dbReference type="InterPro" id="IPR000719">
    <property type="entry name" value="Prot_kinase_dom"/>
</dbReference>
<comment type="subcellular location">
    <subcellularLocation>
        <location evidence="1">Cell membrane</location>
        <topology evidence="1">Single-pass type I membrane protein</topology>
    </subcellularLocation>
</comment>
<evidence type="ECO:0000256" key="9">
    <source>
        <dbReference type="ARBA" id="ARBA00022741"/>
    </source>
</evidence>
<dbReference type="InParanoid" id="A0A059CDI7"/>
<keyword evidence="16" id="KW-0325">Glycoprotein</keyword>
<dbReference type="PANTHER" id="PTHR27002:SF932">
    <property type="entry name" value="RECEPTOR-LIKE SERINE_THREONINE-PROTEIN KINASE"/>
    <property type="match status" value="1"/>
</dbReference>
<dbReference type="AlphaFoldDB" id="A0A059CDI7"/>
<feature type="domain" description="Protein kinase" evidence="20">
    <location>
        <begin position="58"/>
        <end position="334"/>
    </location>
</feature>
<evidence type="ECO:0000256" key="5">
    <source>
        <dbReference type="ARBA" id="ARBA00022679"/>
    </source>
</evidence>
<evidence type="ECO:0000256" key="17">
    <source>
        <dbReference type="ARBA" id="ARBA00047899"/>
    </source>
</evidence>
<keyword evidence="10" id="KW-0418">Kinase</keyword>
<evidence type="ECO:0000313" key="21">
    <source>
        <dbReference type="EMBL" id="KCW76508.1"/>
    </source>
</evidence>
<keyword evidence="12" id="KW-1133">Transmembrane helix</keyword>
<comment type="catalytic activity">
    <reaction evidence="17">
        <text>L-threonyl-[protein] + ATP = O-phospho-L-threonyl-[protein] + ADP + H(+)</text>
        <dbReference type="Rhea" id="RHEA:46608"/>
        <dbReference type="Rhea" id="RHEA-COMP:11060"/>
        <dbReference type="Rhea" id="RHEA-COMP:11605"/>
        <dbReference type="ChEBI" id="CHEBI:15378"/>
        <dbReference type="ChEBI" id="CHEBI:30013"/>
        <dbReference type="ChEBI" id="CHEBI:30616"/>
        <dbReference type="ChEBI" id="CHEBI:61977"/>
        <dbReference type="ChEBI" id="CHEBI:456216"/>
        <dbReference type="EC" id="2.7.11.1"/>
    </reaction>
</comment>
<evidence type="ECO:0000256" key="16">
    <source>
        <dbReference type="ARBA" id="ARBA00023180"/>
    </source>
</evidence>
<gene>
    <name evidence="21" type="ORF">EUGRSUZ_D00897</name>
</gene>
<dbReference type="GO" id="GO:0005524">
    <property type="term" value="F:ATP binding"/>
    <property type="evidence" value="ECO:0007669"/>
    <property type="project" value="UniProtKB-UniRule"/>
</dbReference>
<dbReference type="GO" id="GO:0006955">
    <property type="term" value="P:immune response"/>
    <property type="evidence" value="ECO:0000318"/>
    <property type="project" value="GO_Central"/>
</dbReference>
<evidence type="ECO:0000259" key="20">
    <source>
        <dbReference type="PROSITE" id="PS50011"/>
    </source>
</evidence>
<dbReference type="Pfam" id="PF11883">
    <property type="entry name" value="DUF3403"/>
    <property type="match status" value="1"/>
</dbReference>
<keyword evidence="15" id="KW-0675">Receptor</keyword>
<name>A0A059CDI7_EUCGR</name>
<dbReference type="PROSITE" id="PS00107">
    <property type="entry name" value="PROTEIN_KINASE_ATP"/>
    <property type="match status" value="1"/>
</dbReference>
<dbReference type="GO" id="GO:0007165">
    <property type="term" value="P:signal transduction"/>
    <property type="evidence" value="ECO:0000318"/>
    <property type="project" value="GO_Central"/>
</dbReference>
<sequence length="365" mass="40680">MRRGDVSKKECADCVGNASIQITQLCPMTKVSFLCKGRQKTDIPVFDFGTVAAATSNFSSANEVGRGGFGSVYKGVMNDGTEIAVKRLSKYSGQGNEEFKNEVRLIAKLQHRNLVKILGCCIREDEKLLIYEYLPNKSLDSLLYDETKRSLLDWGKRYEIAYGDSILRIIHRDLKVSTVLLDVALNPKISDFGLARICGGDQIEGKTKRVIGTYGYMAPEYAMQGQFSIKSDVYSYGVLLLEIITGQRNSGCYHMNPFCYLIGHVWELWKGGKCMDIVDKSIGNTYSEEIVSRCIQIGLLCVQRYASDRPTMSTVVFMLGNADVVLPFPKQPAFIDESDYNGNIQSTCNQTCSVNRVTITAVEAR</sequence>
<keyword evidence="6" id="KW-0812">Transmembrane</keyword>
<dbReference type="InterPro" id="IPR011009">
    <property type="entry name" value="Kinase-like_dom_sf"/>
</dbReference>
<dbReference type="GO" id="GO:0005886">
    <property type="term" value="C:plasma membrane"/>
    <property type="evidence" value="ECO:0000318"/>
    <property type="project" value="GO_Central"/>
</dbReference>
<feature type="binding site" evidence="19">
    <location>
        <position position="86"/>
    </location>
    <ligand>
        <name>ATP</name>
        <dbReference type="ChEBI" id="CHEBI:30616"/>
    </ligand>
</feature>
<evidence type="ECO:0000256" key="8">
    <source>
        <dbReference type="ARBA" id="ARBA00022734"/>
    </source>
</evidence>
<dbReference type="SUPFAM" id="SSF56112">
    <property type="entry name" value="Protein kinase-like (PK-like)"/>
    <property type="match status" value="1"/>
</dbReference>
<dbReference type="OMA" id="GSCNAHE"/>
<keyword evidence="7" id="KW-0732">Signal</keyword>
<evidence type="ECO:0000256" key="12">
    <source>
        <dbReference type="ARBA" id="ARBA00022989"/>
    </source>
</evidence>
<evidence type="ECO:0000256" key="13">
    <source>
        <dbReference type="ARBA" id="ARBA00023136"/>
    </source>
</evidence>
<comment type="catalytic activity">
    <reaction evidence="18">
        <text>L-seryl-[protein] + ATP = O-phospho-L-seryl-[protein] + ADP + H(+)</text>
        <dbReference type="Rhea" id="RHEA:17989"/>
        <dbReference type="Rhea" id="RHEA-COMP:9863"/>
        <dbReference type="Rhea" id="RHEA-COMP:11604"/>
        <dbReference type="ChEBI" id="CHEBI:15378"/>
        <dbReference type="ChEBI" id="CHEBI:29999"/>
        <dbReference type="ChEBI" id="CHEBI:30616"/>
        <dbReference type="ChEBI" id="CHEBI:83421"/>
        <dbReference type="ChEBI" id="CHEBI:456216"/>
        <dbReference type="EC" id="2.7.11.1"/>
    </reaction>
</comment>
<evidence type="ECO:0000256" key="15">
    <source>
        <dbReference type="ARBA" id="ARBA00023170"/>
    </source>
</evidence>
<evidence type="ECO:0000256" key="3">
    <source>
        <dbReference type="ARBA" id="ARBA00022475"/>
    </source>
</evidence>
<dbReference type="Gene3D" id="1.10.510.10">
    <property type="entry name" value="Transferase(Phosphotransferase) domain 1"/>
    <property type="match status" value="1"/>
</dbReference>
<evidence type="ECO:0000256" key="19">
    <source>
        <dbReference type="PROSITE-ProRule" id="PRU10141"/>
    </source>
</evidence>
<dbReference type="GO" id="GO:0004674">
    <property type="term" value="F:protein serine/threonine kinase activity"/>
    <property type="evidence" value="ECO:0000318"/>
    <property type="project" value="GO_Central"/>
</dbReference>
<evidence type="ECO:0000256" key="18">
    <source>
        <dbReference type="ARBA" id="ARBA00048679"/>
    </source>
</evidence>
<dbReference type="InterPro" id="IPR017441">
    <property type="entry name" value="Protein_kinase_ATP_BS"/>
</dbReference>
<keyword evidence="4" id="KW-0723">Serine/threonine-protein kinase</keyword>
<keyword evidence="9 19" id="KW-0547">Nucleotide-binding</keyword>
<keyword evidence="11 19" id="KW-0067">ATP-binding</keyword>
<dbReference type="EMBL" id="KK198756">
    <property type="protein sequence ID" value="KCW76508.1"/>
    <property type="molecule type" value="Genomic_DNA"/>
</dbReference>
<dbReference type="InterPro" id="IPR001245">
    <property type="entry name" value="Ser-Thr/Tyr_kinase_cat_dom"/>
</dbReference>
<dbReference type="GO" id="GO:0030246">
    <property type="term" value="F:carbohydrate binding"/>
    <property type="evidence" value="ECO:0007669"/>
    <property type="project" value="UniProtKB-KW"/>
</dbReference>
<evidence type="ECO:0000256" key="1">
    <source>
        <dbReference type="ARBA" id="ARBA00004251"/>
    </source>
</evidence>
<keyword evidence="14" id="KW-1015">Disulfide bond</keyword>
<evidence type="ECO:0000256" key="10">
    <source>
        <dbReference type="ARBA" id="ARBA00022777"/>
    </source>
</evidence>